<dbReference type="GO" id="GO:0016020">
    <property type="term" value="C:membrane"/>
    <property type="evidence" value="ECO:0007669"/>
    <property type="project" value="UniProtKB-SubCell"/>
</dbReference>
<feature type="domain" description="TonB C-terminal" evidence="5">
    <location>
        <begin position="85"/>
        <end position="180"/>
    </location>
</feature>
<dbReference type="PROSITE" id="PS52015">
    <property type="entry name" value="TONB_CTD"/>
    <property type="match status" value="1"/>
</dbReference>
<keyword evidence="7" id="KW-1185">Reference proteome</keyword>
<gene>
    <name evidence="6" type="ORF">CR152_30590</name>
</gene>
<evidence type="ECO:0000313" key="6">
    <source>
        <dbReference type="EMBL" id="ATQ78375.1"/>
    </source>
</evidence>
<keyword evidence="4" id="KW-0472">Membrane</keyword>
<keyword evidence="2" id="KW-0812">Transmembrane</keyword>
<reference evidence="6" key="1">
    <citation type="submission" date="2017-10" db="EMBL/GenBank/DDBJ databases">
        <title>Massilia psychrophilum sp. nov., a novel purple-pigmented bacterium isolated from Tianshan glacier, Xinjiang Municipality, China.</title>
        <authorList>
            <person name="Wang H."/>
        </authorList>
    </citation>
    <scope>NUCLEOTIDE SEQUENCE [LARGE SCALE GENOMIC DNA]</scope>
    <source>
        <strain evidence="6">B2</strain>
    </source>
</reference>
<dbReference type="AlphaFoldDB" id="A0A2D2DTS3"/>
<evidence type="ECO:0000256" key="1">
    <source>
        <dbReference type="ARBA" id="ARBA00004167"/>
    </source>
</evidence>
<evidence type="ECO:0000313" key="7">
    <source>
        <dbReference type="Proteomes" id="UP000229897"/>
    </source>
</evidence>
<dbReference type="KEGG" id="mass:CR152_30590"/>
<keyword evidence="3" id="KW-1133">Transmembrane helix</keyword>
<accession>A0A2D2DTS3</accession>
<organism evidence="6 7">
    <name type="scientific">Massilia violaceinigra</name>
    <dbReference type="NCBI Taxonomy" id="2045208"/>
    <lineage>
        <taxon>Bacteria</taxon>
        <taxon>Pseudomonadati</taxon>
        <taxon>Pseudomonadota</taxon>
        <taxon>Betaproteobacteria</taxon>
        <taxon>Burkholderiales</taxon>
        <taxon>Oxalobacteraceae</taxon>
        <taxon>Telluria group</taxon>
        <taxon>Massilia</taxon>
    </lineage>
</organism>
<dbReference type="SUPFAM" id="SSF74653">
    <property type="entry name" value="TolA/TonB C-terminal domain"/>
    <property type="match status" value="1"/>
</dbReference>
<name>A0A2D2DTS3_9BURK</name>
<dbReference type="EMBL" id="CP024608">
    <property type="protein sequence ID" value="ATQ78375.1"/>
    <property type="molecule type" value="Genomic_DNA"/>
</dbReference>
<dbReference type="Gene3D" id="3.30.1150.10">
    <property type="match status" value="1"/>
</dbReference>
<proteinExistence type="predicted"/>
<dbReference type="GO" id="GO:0055085">
    <property type="term" value="P:transmembrane transport"/>
    <property type="evidence" value="ECO:0007669"/>
    <property type="project" value="InterPro"/>
</dbReference>
<evidence type="ECO:0000256" key="2">
    <source>
        <dbReference type="ARBA" id="ARBA00022692"/>
    </source>
</evidence>
<dbReference type="Pfam" id="PF03544">
    <property type="entry name" value="TonB_C"/>
    <property type="match status" value="1"/>
</dbReference>
<dbReference type="NCBIfam" id="TIGR01352">
    <property type="entry name" value="tonB_Cterm"/>
    <property type="match status" value="1"/>
</dbReference>
<evidence type="ECO:0000256" key="4">
    <source>
        <dbReference type="ARBA" id="ARBA00023136"/>
    </source>
</evidence>
<evidence type="ECO:0000256" key="3">
    <source>
        <dbReference type="ARBA" id="ARBA00022989"/>
    </source>
</evidence>
<protein>
    <recommendedName>
        <fullName evidence="5">TonB C-terminal domain-containing protein</fullName>
    </recommendedName>
</protein>
<dbReference type="InterPro" id="IPR037682">
    <property type="entry name" value="TonB_C"/>
</dbReference>
<comment type="subcellular location">
    <subcellularLocation>
        <location evidence="1">Membrane</location>
        <topology evidence="1">Single-pass membrane protein</topology>
    </subcellularLocation>
</comment>
<dbReference type="InterPro" id="IPR006260">
    <property type="entry name" value="TonB/TolA_C"/>
</dbReference>
<evidence type="ECO:0000259" key="5">
    <source>
        <dbReference type="PROSITE" id="PS52015"/>
    </source>
</evidence>
<dbReference type="Proteomes" id="UP000229897">
    <property type="component" value="Chromosome"/>
</dbReference>
<sequence length="270" mass="28290">MQRCLWAEDHVAGRLQAPSKSVSSWYRCLCWKCTKVASAPSQLIGWNDLNRKVVIGVCIAAAAASVAQVPDKPAPSPAAAVPAFPSHLLAGAGACPAPAWPREALLYDLQGSTTLSFAIGPDGAVVQPRLLRTSGWKMLDDAALAGIAACRFKPGLDAAQRAGPYPMQFNWKLDGEAGVTPVLRAGSCLDSPRFARFAPFDAAPTSASGVLLRFMVGAGGVPWRIAAEAGSQPDALVAEAIDYVQSCRFDYDPSVPGARSASVTGRVLAR</sequence>